<gene>
    <name evidence="2" type="primary">xpf</name>
    <name evidence="2" type="ordered locus">Aflv_0658</name>
</gene>
<dbReference type="GO" id="GO:0006352">
    <property type="term" value="P:DNA-templated transcription initiation"/>
    <property type="evidence" value="ECO:0007669"/>
    <property type="project" value="InterPro"/>
</dbReference>
<dbReference type="RefSeq" id="WP_012574344.1">
    <property type="nucleotide sequence ID" value="NC_011567.1"/>
</dbReference>
<organism evidence="2 3">
    <name type="scientific">Anoxybacillus flavithermus (strain DSM 21510 / WK1)</name>
    <dbReference type="NCBI Taxonomy" id="491915"/>
    <lineage>
        <taxon>Bacteria</taxon>
        <taxon>Bacillati</taxon>
        <taxon>Bacillota</taxon>
        <taxon>Bacilli</taxon>
        <taxon>Bacillales</taxon>
        <taxon>Anoxybacillaceae</taxon>
        <taxon>Anoxybacillus</taxon>
    </lineage>
</organism>
<dbReference type="AlphaFoldDB" id="B7GIM3"/>
<dbReference type="InterPro" id="IPR036388">
    <property type="entry name" value="WH-like_DNA-bd_sf"/>
</dbReference>
<dbReference type="Proteomes" id="UP000000742">
    <property type="component" value="Chromosome"/>
</dbReference>
<dbReference type="HOGENOM" id="CLU_116162_1_0_9"/>
<dbReference type="InterPro" id="IPR014284">
    <property type="entry name" value="RNA_pol_sigma-70_dom"/>
</dbReference>
<accession>B7GIM3</accession>
<keyword evidence="2" id="KW-0804">Transcription</keyword>
<dbReference type="EMBL" id="CP000922">
    <property type="protein sequence ID" value="ACJ33038.1"/>
    <property type="molecule type" value="Genomic_DNA"/>
</dbReference>
<dbReference type="eggNOG" id="COG1595">
    <property type="taxonomic scope" value="Bacteria"/>
</dbReference>
<feature type="domain" description="RNA polymerase sigma factor 70 region 4 type 2" evidence="1">
    <location>
        <begin position="100"/>
        <end position="153"/>
    </location>
</feature>
<name>B7GIM3_ANOFW</name>
<dbReference type="GeneID" id="7036915"/>
<dbReference type="NCBIfam" id="NF005385">
    <property type="entry name" value="PRK06930.1"/>
    <property type="match status" value="1"/>
</dbReference>
<dbReference type="PATRIC" id="fig|491915.6.peg.675"/>
<dbReference type="InterPro" id="IPR013324">
    <property type="entry name" value="RNA_pol_sigma_r3/r4-like"/>
</dbReference>
<proteinExistence type="predicted"/>
<keyword evidence="2" id="KW-0240">DNA-directed RNA polymerase</keyword>
<protein>
    <submittedName>
        <fullName evidence="2">DNA-directed RNA polymerase specialized sigma subunit</fullName>
    </submittedName>
</protein>
<dbReference type="STRING" id="491915.Aflv_0658"/>
<sequence>MDELLREYKQTLKDTKKLLERAPEQDKTIIRQIIVDLEFVIEWLTTGRHPGHKRGIERRAAYQREKPFDPLLMQKYFRSTEPTYEWDDHEKESVITSWDRERIEDALSVLTEREREVYLMSRGYCLTYSEIANYLCISSSSVQTMIERAERKIKKRIKESLFCMCG</sequence>
<dbReference type="InterPro" id="IPR013249">
    <property type="entry name" value="RNA_pol_sigma70_r4_t2"/>
</dbReference>
<evidence type="ECO:0000259" key="1">
    <source>
        <dbReference type="Pfam" id="PF08281"/>
    </source>
</evidence>
<evidence type="ECO:0000313" key="3">
    <source>
        <dbReference type="Proteomes" id="UP000000742"/>
    </source>
</evidence>
<dbReference type="SUPFAM" id="SSF88659">
    <property type="entry name" value="Sigma3 and sigma4 domains of RNA polymerase sigma factors"/>
    <property type="match status" value="1"/>
</dbReference>
<dbReference type="GO" id="GO:0016987">
    <property type="term" value="F:sigma factor activity"/>
    <property type="evidence" value="ECO:0007669"/>
    <property type="project" value="InterPro"/>
</dbReference>
<dbReference type="Pfam" id="PF08281">
    <property type="entry name" value="Sigma70_r4_2"/>
    <property type="match status" value="1"/>
</dbReference>
<evidence type="ECO:0000313" key="2">
    <source>
        <dbReference type="EMBL" id="ACJ33038.1"/>
    </source>
</evidence>
<dbReference type="KEGG" id="afl:Aflv_0658"/>
<dbReference type="Gene3D" id="1.10.10.10">
    <property type="entry name" value="Winged helix-like DNA-binding domain superfamily/Winged helix DNA-binding domain"/>
    <property type="match status" value="1"/>
</dbReference>
<dbReference type="GO" id="GO:0000428">
    <property type="term" value="C:DNA-directed RNA polymerase complex"/>
    <property type="evidence" value="ECO:0007669"/>
    <property type="project" value="UniProtKB-KW"/>
</dbReference>
<dbReference type="GO" id="GO:0003677">
    <property type="term" value="F:DNA binding"/>
    <property type="evidence" value="ECO:0007669"/>
    <property type="project" value="InterPro"/>
</dbReference>
<reference evidence="2 3" key="1">
    <citation type="journal article" date="2008" name="Genome Biol.">
        <title>Encapsulated in silica: genome, proteome and physiology of the thermophilic bacterium Anoxybacillus flavithermus WK1.</title>
        <authorList>
            <person name="Saw J.H."/>
            <person name="Mountain B.W."/>
            <person name="Feng L."/>
            <person name="Omelchenko M.V."/>
            <person name="Hou S."/>
            <person name="Saito J.A."/>
            <person name="Stott M.B."/>
            <person name="Li D."/>
            <person name="Zhao G."/>
            <person name="Wu J."/>
            <person name="Galperin M.Y."/>
            <person name="Koonin E.V."/>
            <person name="Makarova K.S."/>
            <person name="Wolf Y.I."/>
            <person name="Rigden D.J."/>
            <person name="Dunfield P.F."/>
            <person name="Wang L."/>
            <person name="Alam M."/>
        </authorList>
    </citation>
    <scope>NUCLEOTIDE SEQUENCE [LARGE SCALE GENOMIC DNA]</scope>
    <source>
        <strain evidence="3">DSM 21510 / WK1</strain>
    </source>
</reference>
<dbReference type="CDD" id="cd06171">
    <property type="entry name" value="Sigma70_r4"/>
    <property type="match status" value="1"/>
</dbReference>
<dbReference type="NCBIfam" id="TIGR02937">
    <property type="entry name" value="sigma70-ECF"/>
    <property type="match status" value="1"/>
</dbReference>